<evidence type="ECO:0000313" key="8">
    <source>
        <dbReference type="Proteomes" id="UP001364224"/>
    </source>
</evidence>
<comment type="subcellular location">
    <subcellularLocation>
        <location evidence="1">Cell membrane</location>
        <topology evidence="1">Multi-pass membrane protein</topology>
    </subcellularLocation>
</comment>
<dbReference type="EMBL" id="JAZHRV010000001">
    <property type="protein sequence ID" value="MEH2553607.1"/>
    <property type="molecule type" value="Genomic_DNA"/>
</dbReference>
<name>A0ABU8B4Y9_9BRAD</name>
<dbReference type="Pfam" id="PF03631">
    <property type="entry name" value="Virul_fac_BrkB"/>
    <property type="match status" value="1"/>
</dbReference>
<sequence length="239" mass="25730">MRLSDRGQLPRIDDRPPIWATVTTIALFVAGFRPRRLSPVPVDHMGAPDEGRGRLASAPSEISARGWKDILLRVFHNISEHRIIALAAGVTFYTRLAIFPAIAALVAIYGLFSDPATLTFIWRSCRACCQEARSMSSGTNSPRVASQRGSTLGLTFIVGLAVSLWSANAAMKSVFDTLNVAYAETEAQSLIKLNAISLAFTAAGIVFVLVAIAALVVLPSALKYLGLSELAEFLVWAGR</sequence>
<feature type="transmembrane region" description="Helical" evidence="6">
    <location>
        <begin position="16"/>
        <end position="32"/>
    </location>
</feature>
<dbReference type="PANTHER" id="PTHR30213">
    <property type="entry name" value="INNER MEMBRANE PROTEIN YHJD"/>
    <property type="match status" value="1"/>
</dbReference>
<feature type="transmembrane region" description="Helical" evidence="6">
    <location>
        <begin position="83"/>
        <end position="112"/>
    </location>
</feature>
<keyword evidence="8" id="KW-1185">Reference proteome</keyword>
<keyword evidence="3 6" id="KW-0812">Transmembrane</keyword>
<evidence type="ECO:0000256" key="5">
    <source>
        <dbReference type="ARBA" id="ARBA00023136"/>
    </source>
</evidence>
<evidence type="ECO:0000256" key="2">
    <source>
        <dbReference type="ARBA" id="ARBA00022475"/>
    </source>
</evidence>
<dbReference type="Proteomes" id="UP001364224">
    <property type="component" value="Unassembled WGS sequence"/>
</dbReference>
<reference evidence="7 8" key="1">
    <citation type="submission" date="2024-02" db="EMBL/GenBank/DDBJ databases">
        <title>Adaptive strategies in a cosmopolitan and abundant soil bacterium.</title>
        <authorList>
            <person name="Carini P."/>
        </authorList>
    </citation>
    <scope>NUCLEOTIDE SEQUENCE [LARGE SCALE GENOMIC DNA]</scope>
    <source>
        <strain evidence="7 8">AZCC 1608</strain>
    </source>
</reference>
<gene>
    <name evidence="7" type="ORF">V1286_001136</name>
</gene>
<protein>
    <submittedName>
        <fullName evidence="7">Uncharacterized BrkB/YihY/UPF0761 family membrane protein</fullName>
    </submittedName>
</protein>
<keyword evidence="5 6" id="KW-0472">Membrane</keyword>
<evidence type="ECO:0000256" key="6">
    <source>
        <dbReference type="SAM" id="Phobius"/>
    </source>
</evidence>
<feature type="transmembrane region" description="Helical" evidence="6">
    <location>
        <begin position="196"/>
        <end position="218"/>
    </location>
</feature>
<evidence type="ECO:0000313" key="7">
    <source>
        <dbReference type="EMBL" id="MEH2553607.1"/>
    </source>
</evidence>
<comment type="caution">
    <text evidence="7">The sequence shown here is derived from an EMBL/GenBank/DDBJ whole genome shotgun (WGS) entry which is preliminary data.</text>
</comment>
<dbReference type="RefSeq" id="WP_334478129.1">
    <property type="nucleotide sequence ID" value="NZ_JAZHRV010000001.1"/>
</dbReference>
<dbReference type="PANTHER" id="PTHR30213:SF0">
    <property type="entry name" value="UPF0761 MEMBRANE PROTEIN YIHY"/>
    <property type="match status" value="1"/>
</dbReference>
<keyword evidence="4 6" id="KW-1133">Transmembrane helix</keyword>
<evidence type="ECO:0000256" key="3">
    <source>
        <dbReference type="ARBA" id="ARBA00022692"/>
    </source>
</evidence>
<feature type="transmembrane region" description="Helical" evidence="6">
    <location>
        <begin position="152"/>
        <end position="175"/>
    </location>
</feature>
<evidence type="ECO:0000256" key="1">
    <source>
        <dbReference type="ARBA" id="ARBA00004651"/>
    </source>
</evidence>
<organism evidence="7 8">
    <name type="scientific">Bradyrhizobium algeriense</name>
    <dbReference type="NCBI Taxonomy" id="634784"/>
    <lineage>
        <taxon>Bacteria</taxon>
        <taxon>Pseudomonadati</taxon>
        <taxon>Pseudomonadota</taxon>
        <taxon>Alphaproteobacteria</taxon>
        <taxon>Hyphomicrobiales</taxon>
        <taxon>Nitrobacteraceae</taxon>
        <taxon>Bradyrhizobium</taxon>
    </lineage>
</organism>
<accession>A0ABU8B4Y9</accession>
<dbReference type="InterPro" id="IPR017039">
    <property type="entry name" value="Virul_fac_BrkB"/>
</dbReference>
<keyword evidence="2" id="KW-1003">Cell membrane</keyword>
<proteinExistence type="predicted"/>
<evidence type="ECO:0000256" key="4">
    <source>
        <dbReference type="ARBA" id="ARBA00022989"/>
    </source>
</evidence>